<accession>A0ABM4TQE0</accession>
<feature type="transmembrane region" description="Helical" evidence="1">
    <location>
        <begin position="90"/>
        <end position="110"/>
    </location>
</feature>
<evidence type="ECO:0000313" key="3">
    <source>
        <dbReference type="RefSeq" id="XP_070852189.1"/>
    </source>
</evidence>
<sequence length="111" mass="12621">MITENIVVLAYDFQSWEDTAEVISDMAEHFTTRQQQQLFQEFYDVNHQYFGKSAAVLSKSLESVKENIAWAEDHLEGLVQYLERRNAGSIQGATSILVLLLAVVASLLVWL</sequence>
<organism evidence="2 3">
    <name type="scientific">Drosophila suzukii</name>
    <name type="common">Spotted-wing drosophila fruit fly</name>
    <dbReference type="NCBI Taxonomy" id="28584"/>
    <lineage>
        <taxon>Eukaryota</taxon>
        <taxon>Metazoa</taxon>
        <taxon>Ecdysozoa</taxon>
        <taxon>Arthropoda</taxon>
        <taxon>Hexapoda</taxon>
        <taxon>Insecta</taxon>
        <taxon>Pterygota</taxon>
        <taxon>Neoptera</taxon>
        <taxon>Endopterygota</taxon>
        <taxon>Diptera</taxon>
        <taxon>Brachycera</taxon>
        <taxon>Muscomorpha</taxon>
        <taxon>Ephydroidea</taxon>
        <taxon>Drosophilidae</taxon>
        <taxon>Drosophila</taxon>
        <taxon>Sophophora</taxon>
    </lineage>
</organism>
<name>A0ABM4TQE0_DROSZ</name>
<protein>
    <submittedName>
        <fullName evidence="3">Uncharacterized protein</fullName>
    </submittedName>
</protein>
<dbReference type="Gene3D" id="1.25.50.20">
    <property type="match status" value="1"/>
</dbReference>
<evidence type="ECO:0000313" key="2">
    <source>
        <dbReference type="Proteomes" id="UP001652628"/>
    </source>
</evidence>
<keyword evidence="2" id="KW-1185">Reference proteome</keyword>
<reference evidence="3" key="1">
    <citation type="submission" date="2025-08" db="UniProtKB">
        <authorList>
            <consortium name="RefSeq"/>
        </authorList>
    </citation>
    <scope>IDENTIFICATION</scope>
</reference>
<gene>
    <name evidence="3" type="primary">LOC139353024</name>
</gene>
<proteinExistence type="predicted"/>
<keyword evidence="1" id="KW-0812">Transmembrane</keyword>
<dbReference type="RefSeq" id="XP_070852189.1">
    <property type="nucleotide sequence ID" value="XM_070996088.1"/>
</dbReference>
<keyword evidence="1" id="KW-0472">Membrane</keyword>
<dbReference type="Proteomes" id="UP001652628">
    <property type="component" value="Chromosome 3"/>
</dbReference>
<dbReference type="GeneID" id="139353024"/>
<evidence type="ECO:0000256" key="1">
    <source>
        <dbReference type="SAM" id="Phobius"/>
    </source>
</evidence>
<keyword evidence="1" id="KW-1133">Transmembrane helix</keyword>